<dbReference type="Gene3D" id="2.30.30.100">
    <property type="match status" value="1"/>
</dbReference>
<dbReference type="eggNOG" id="KOG3172">
    <property type="taxonomic scope" value="Eukaryota"/>
</dbReference>
<sequence length="228" mass="25386">MQMQSITVTARNGQVSKMEYAYLRGSKVRYFIIPDMLKNAPFFNKGKSDIATGKTAVLRGQVSSAASESSVMVSMVRTFGTGIVKLVILEDFLLIPEPPRAFHWYFAVHPFIYYTDYEPKAVQHVHYDGSMVITTPFSNSNFDLSRTLKAVKARQISRCLDNTAPMKHERASLATTPMAAKILTTTSMADRSQYSITSSETDHLYFTESLPTSNNAPNTSNVDVMVTA</sequence>
<dbReference type="GO" id="GO:0006396">
    <property type="term" value="P:RNA processing"/>
    <property type="evidence" value="ECO:0007669"/>
    <property type="project" value="InterPro"/>
</dbReference>
<dbReference type="EMBL" id="KQ244068">
    <property type="protein sequence ID" value="KNC74810.1"/>
    <property type="molecule type" value="Genomic_DNA"/>
</dbReference>
<name>A0A0L0FDH4_9EUKA</name>
<dbReference type="PANTHER" id="PTHR23338">
    <property type="entry name" value="SMALL NUCLEAR RIBONUCLEOPROTEIN SM"/>
    <property type="match status" value="1"/>
</dbReference>
<evidence type="ECO:0008006" key="3">
    <source>
        <dbReference type="Google" id="ProtNLM"/>
    </source>
</evidence>
<proteinExistence type="predicted"/>
<dbReference type="AlphaFoldDB" id="A0A0L0FDH4"/>
<organism evidence="1 2">
    <name type="scientific">Sphaeroforma arctica JP610</name>
    <dbReference type="NCBI Taxonomy" id="667725"/>
    <lineage>
        <taxon>Eukaryota</taxon>
        <taxon>Ichthyosporea</taxon>
        <taxon>Ichthyophonida</taxon>
        <taxon>Sphaeroforma</taxon>
    </lineage>
</organism>
<dbReference type="InterPro" id="IPR010920">
    <property type="entry name" value="LSM_dom_sf"/>
</dbReference>
<keyword evidence="2" id="KW-1185">Reference proteome</keyword>
<dbReference type="GeneID" id="25913155"/>
<reference evidence="1 2" key="1">
    <citation type="submission" date="2011-02" db="EMBL/GenBank/DDBJ databases">
        <title>The Genome Sequence of Sphaeroforma arctica JP610.</title>
        <authorList>
            <consortium name="The Broad Institute Genome Sequencing Platform"/>
            <person name="Russ C."/>
            <person name="Cuomo C."/>
            <person name="Young S.K."/>
            <person name="Zeng Q."/>
            <person name="Gargeya S."/>
            <person name="Alvarado L."/>
            <person name="Berlin A."/>
            <person name="Chapman S.B."/>
            <person name="Chen Z."/>
            <person name="Freedman E."/>
            <person name="Gellesch M."/>
            <person name="Goldberg J."/>
            <person name="Griggs A."/>
            <person name="Gujja S."/>
            <person name="Heilman E."/>
            <person name="Heiman D."/>
            <person name="Howarth C."/>
            <person name="Mehta T."/>
            <person name="Neiman D."/>
            <person name="Pearson M."/>
            <person name="Roberts A."/>
            <person name="Saif S."/>
            <person name="Shea T."/>
            <person name="Shenoy N."/>
            <person name="Sisk P."/>
            <person name="Stolte C."/>
            <person name="Sykes S."/>
            <person name="White J."/>
            <person name="Yandava C."/>
            <person name="Burger G."/>
            <person name="Gray M.W."/>
            <person name="Holland P.W.H."/>
            <person name="King N."/>
            <person name="Lang F.B.F."/>
            <person name="Roger A.J."/>
            <person name="Ruiz-Trillo I."/>
            <person name="Haas B."/>
            <person name="Nusbaum C."/>
            <person name="Birren B."/>
        </authorList>
    </citation>
    <scope>NUCLEOTIDE SEQUENCE [LARGE SCALE GENOMIC DNA]</scope>
    <source>
        <strain evidence="1 2">JP610</strain>
    </source>
</reference>
<dbReference type="SUPFAM" id="SSF50182">
    <property type="entry name" value="Sm-like ribonucleoproteins"/>
    <property type="match status" value="1"/>
</dbReference>
<accession>A0A0L0FDH4</accession>
<dbReference type="RefSeq" id="XP_014148712.1">
    <property type="nucleotide sequence ID" value="XM_014293237.1"/>
</dbReference>
<evidence type="ECO:0000313" key="1">
    <source>
        <dbReference type="EMBL" id="KNC74810.1"/>
    </source>
</evidence>
<dbReference type="Proteomes" id="UP000054560">
    <property type="component" value="Unassembled WGS sequence"/>
</dbReference>
<gene>
    <name evidence="1" type="ORF">SARC_12651</name>
</gene>
<dbReference type="STRING" id="667725.A0A0L0FDH4"/>
<protein>
    <recommendedName>
        <fullName evidence="3">LSM domain-containing protein</fullName>
    </recommendedName>
</protein>
<dbReference type="InterPro" id="IPR027141">
    <property type="entry name" value="LSm4/Sm_D1/D3"/>
</dbReference>
<dbReference type="OrthoDB" id="6425924at2759"/>
<evidence type="ECO:0000313" key="2">
    <source>
        <dbReference type="Proteomes" id="UP000054560"/>
    </source>
</evidence>